<keyword evidence="2" id="KW-1185">Reference proteome</keyword>
<proteinExistence type="predicted"/>
<dbReference type="Proteomes" id="UP001055072">
    <property type="component" value="Unassembled WGS sequence"/>
</dbReference>
<sequence length="392" mass="43412">MKTPTAITPMIPLPAPISSRSQSSTKFLRRPGSKHSSSLDSTMLKDNIVGAEGAVQEVVGEATGWFQFLCWKECYLGYSGIGDQGREGFPQLQNTYNVCRAKYQPYGALRQRFWRQHLKQYDADDSGTISRLELTSMLNSLRSTLSRQTIISFFSGFDKSTESALTMNEGIQCLETELCCPTSEKKRINPGAEYQQSPNPSNPDFSGPSGNIPAPVHQETELIRRPGRAQSHLTVSKRQPLADAAINLDGLPSHPQPSFSCNPSASSSDADEPISGDSSYSSDSDAFERVISVKLHHLCYRQRMNSKVEARADRIVAGNLVTASQPQRKWYTKVIVNVAAGGYRLGANSANIIVQNQLMGELEEEKMQVYVRLGIRLLYKVCEFQRCISIVS</sequence>
<reference evidence="1" key="1">
    <citation type="journal article" date="2021" name="Environ. Microbiol.">
        <title>Gene family expansions and transcriptome signatures uncover fungal adaptations to wood decay.</title>
        <authorList>
            <person name="Hage H."/>
            <person name="Miyauchi S."/>
            <person name="Viragh M."/>
            <person name="Drula E."/>
            <person name="Min B."/>
            <person name="Chaduli D."/>
            <person name="Navarro D."/>
            <person name="Favel A."/>
            <person name="Norest M."/>
            <person name="Lesage-Meessen L."/>
            <person name="Balint B."/>
            <person name="Merenyi Z."/>
            <person name="de Eugenio L."/>
            <person name="Morin E."/>
            <person name="Martinez A.T."/>
            <person name="Baldrian P."/>
            <person name="Stursova M."/>
            <person name="Martinez M.J."/>
            <person name="Novotny C."/>
            <person name="Magnuson J.K."/>
            <person name="Spatafora J.W."/>
            <person name="Maurice S."/>
            <person name="Pangilinan J."/>
            <person name="Andreopoulos W."/>
            <person name="LaButti K."/>
            <person name="Hundley H."/>
            <person name="Na H."/>
            <person name="Kuo A."/>
            <person name="Barry K."/>
            <person name="Lipzen A."/>
            <person name="Henrissat B."/>
            <person name="Riley R."/>
            <person name="Ahrendt S."/>
            <person name="Nagy L.G."/>
            <person name="Grigoriev I.V."/>
            <person name="Martin F."/>
            <person name="Rosso M.N."/>
        </authorList>
    </citation>
    <scope>NUCLEOTIDE SEQUENCE</scope>
    <source>
        <strain evidence="1">CBS 384.51</strain>
    </source>
</reference>
<organism evidence="1 2">
    <name type="scientific">Irpex rosettiformis</name>
    <dbReference type="NCBI Taxonomy" id="378272"/>
    <lineage>
        <taxon>Eukaryota</taxon>
        <taxon>Fungi</taxon>
        <taxon>Dikarya</taxon>
        <taxon>Basidiomycota</taxon>
        <taxon>Agaricomycotina</taxon>
        <taxon>Agaricomycetes</taxon>
        <taxon>Polyporales</taxon>
        <taxon>Irpicaceae</taxon>
        <taxon>Irpex</taxon>
    </lineage>
</organism>
<name>A0ACB8TLR4_9APHY</name>
<evidence type="ECO:0000313" key="1">
    <source>
        <dbReference type="EMBL" id="KAI0082913.1"/>
    </source>
</evidence>
<gene>
    <name evidence="1" type="ORF">BDY19DRAFT_1052032</name>
</gene>
<comment type="caution">
    <text evidence="1">The sequence shown here is derived from an EMBL/GenBank/DDBJ whole genome shotgun (WGS) entry which is preliminary data.</text>
</comment>
<dbReference type="EMBL" id="MU275105">
    <property type="protein sequence ID" value="KAI0082913.1"/>
    <property type="molecule type" value="Genomic_DNA"/>
</dbReference>
<accession>A0ACB8TLR4</accession>
<protein>
    <submittedName>
        <fullName evidence="1">Uncharacterized protein</fullName>
    </submittedName>
</protein>
<feature type="non-terminal residue" evidence="1">
    <location>
        <position position="392"/>
    </location>
</feature>
<evidence type="ECO:0000313" key="2">
    <source>
        <dbReference type="Proteomes" id="UP001055072"/>
    </source>
</evidence>